<evidence type="ECO:0000313" key="2">
    <source>
        <dbReference type="Proteomes" id="UP001303285"/>
    </source>
</evidence>
<reference evidence="1 2" key="1">
    <citation type="submission" date="2023-12" db="EMBL/GenBank/DDBJ databases">
        <title>Baltic Sea Cyanobacteria.</title>
        <authorList>
            <person name="Delbaje E."/>
            <person name="Fewer D.P."/>
            <person name="Shishido T.K."/>
        </authorList>
    </citation>
    <scope>NUCLEOTIDE SEQUENCE [LARGE SCALE GENOMIC DNA]</scope>
    <source>
        <strain evidence="1 2">UHCC 0060</strain>
    </source>
</reference>
<dbReference type="Proteomes" id="UP001303285">
    <property type="component" value="Unassembled WGS sequence"/>
</dbReference>
<name>A0ABU5UNQ5_NODSP</name>
<protein>
    <recommendedName>
        <fullName evidence="3">ATP-binding protein</fullName>
    </recommendedName>
</protein>
<evidence type="ECO:0008006" key="3">
    <source>
        <dbReference type="Google" id="ProtNLM"/>
    </source>
</evidence>
<organism evidence="1 2">
    <name type="scientific">Nodularia spumigena UHCC 0060</name>
    <dbReference type="NCBI Taxonomy" id="3110300"/>
    <lineage>
        <taxon>Bacteria</taxon>
        <taxon>Bacillati</taxon>
        <taxon>Cyanobacteriota</taxon>
        <taxon>Cyanophyceae</taxon>
        <taxon>Nostocales</taxon>
        <taxon>Nodulariaceae</taxon>
        <taxon>Nodularia</taxon>
    </lineage>
</organism>
<comment type="caution">
    <text evidence="1">The sequence shown here is derived from an EMBL/GenBank/DDBJ whole genome shotgun (WGS) entry which is preliminary data.</text>
</comment>
<proteinExistence type="predicted"/>
<keyword evidence="2" id="KW-1185">Reference proteome</keyword>
<sequence>MTNQKLSHYFSLERRYTRSINLERDLESVEALEGYILTQRAVESLGRIINTFSSDAGNRAWTLTSVYGTGKSAFAHFLISLVAGSESRMHRTALSIAEEALGTENNIYQLIQEKTNSVGLIRAVATGQREPISHTVIRALLIGVNNFGNLTERNNINVVQKLLDLETEINAGRTVDSKEIPGLVLELAQESQAGILLVIDELGKNLEYASHEQGAEDLYLLQQLAELPKDSKTPVYILGILHQAFAEYGQRLASVQRNEWAKIQGRFEDIPFAESSGQMMRLIGQAIDSSASEKISCAIHSNAQEWFEYLESQIIGEEVTDKVIEAVYPLHPLSALVLPTLCQRYAQNDRSLFTFLTSSEPLSFRNFLDEVTVADDSFPTLKLYRIYDYFIEAAGMGLASRPNLQRWVEIQDLISDAKRLEEDSLRVLKTIGILNLITVTGSMRATRTLVCLAMCDSPSTAQLNYWQDIIDQLLNHNLITHRRQLDELRIWQGSDFNVDSELSNYIEQERSPLVKLLSLHRPLRPLVAQRHSYKKGTLRYFERHYLDKSHDLQQLSCSSVDADGFVGYWVDEEIPDAVPATTSDGKPLVILSAANLAILRIRTLEFVALNNIKKTAKELQTDGVARKEVNYRLLEAEQSLDENLSQSFSIGINQKCWVEGKLTKLNNVTDFNGKLSDICDQVYHQSPILWNELINRRDLTSQGTKARRELIQAMLEHQNEERLGLEGYGPEVCMYYSLLEKTRIHQQEDDYWDFLPPVEDSGLNSLWDVVEDFCLSATEKSQTFDLVYQRLAAPPYGVKQGAIPVIIAAVLLYHADDLGVYQDGTFIPVLGTEHFELLVKYPERFAVKYFAVLGLRAEVFKELEAILRNPQLKQLTKVRNATLLTVVTPLYQFVKKLPKYTQKTQRIENESRAILRALQTTIEPDELLFKALPQACNLPAIGTEAGDDGITAKTLRIKLVKALRDIHTAYDHLLGDCQKLLYEAFGVRSKETKLREDLRVRANYLAGKCIEPLLKRFTQAASDEKASDSQWLEALVMIVADKPAESWTDEDVTAFEMKLADLVRRFKNLEAVQKEVAAKGEGFEGRRITMTRPDGEEIHQMVWVDHGRESQVEKIVDKILAELPDDLQLRQAVLARLNERILTPAFSAGVIQIAENRPDDNIQGKNFG</sequence>
<gene>
    <name evidence="1" type="ORF">VB695_07430</name>
</gene>
<dbReference type="EMBL" id="JAYGHK010000018">
    <property type="protein sequence ID" value="MEA5607907.1"/>
    <property type="molecule type" value="Genomic_DNA"/>
</dbReference>
<accession>A0ABU5UNQ5</accession>
<dbReference type="RefSeq" id="WP_323244093.1">
    <property type="nucleotide sequence ID" value="NZ_JAYGHK010000018.1"/>
</dbReference>
<evidence type="ECO:0000313" key="1">
    <source>
        <dbReference type="EMBL" id="MEA5607907.1"/>
    </source>
</evidence>